<dbReference type="AlphaFoldDB" id="A0AA39AFJ6"/>
<keyword evidence="3" id="KW-1185">Reference proteome</keyword>
<evidence type="ECO:0000313" key="2">
    <source>
        <dbReference type="EMBL" id="KAJ9705463.1"/>
    </source>
</evidence>
<dbReference type="EMBL" id="JARBHA010000003">
    <property type="protein sequence ID" value="KAJ9705463.1"/>
    <property type="molecule type" value="Genomic_DNA"/>
</dbReference>
<keyword evidence="1" id="KW-0812">Transmembrane</keyword>
<accession>A0AA39AFJ6</accession>
<name>A0AA39AFJ6_VITRO</name>
<keyword evidence="1" id="KW-1133">Transmembrane helix</keyword>
<reference evidence="2 3" key="1">
    <citation type="journal article" date="2023" name="BMC Biotechnol.">
        <title>Vitis rotundifolia cv Carlos genome sequencing.</title>
        <authorList>
            <person name="Huff M."/>
            <person name="Hulse-Kemp A."/>
            <person name="Scheffler B."/>
            <person name="Youngblood R."/>
            <person name="Simpson S."/>
            <person name="Babiker E."/>
            <person name="Staton M."/>
        </authorList>
    </citation>
    <scope>NUCLEOTIDE SEQUENCE [LARGE SCALE GENOMIC DNA]</scope>
    <source>
        <tissue evidence="2">Leaf</tissue>
    </source>
</reference>
<feature type="transmembrane region" description="Helical" evidence="1">
    <location>
        <begin position="86"/>
        <end position="107"/>
    </location>
</feature>
<organism evidence="2 3">
    <name type="scientific">Vitis rotundifolia</name>
    <name type="common">Muscadine grape</name>
    <dbReference type="NCBI Taxonomy" id="103349"/>
    <lineage>
        <taxon>Eukaryota</taxon>
        <taxon>Viridiplantae</taxon>
        <taxon>Streptophyta</taxon>
        <taxon>Embryophyta</taxon>
        <taxon>Tracheophyta</taxon>
        <taxon>Spermatophyta</taxon>
        <taxon>Magnoliopsida</taxon>
        <taxon>eudicotyledons</taxon>
        <taxon>Gunneridae</taxon>
        <taxon>Pentapetalae</taxon>
        <taxon>rosids</taxon>
        <taxon>Vitales</taxon>
        <taxon>Vitaceae</taxon>
        <taxon>Viteae</taxon>
        <taxon>Vitis</taxon>
    </lineage>
</organism>
<evidence type="ECO:0000256" key="1">
    <source>
        <dbReference type="SAM" id="Phobius"/>
    </source>
</evidence>
<evidence type="ECO:0000313" key="3">
    <source>
        <dbReference type="Proteomes" id="UP001168098"/>
    </source>
</evidence>
<gene>
    <name evidence="2" type="ORF">PVL29_003482</name>
</gene>
<protein>
    <submittedName>
        <fullName evidence="2">Uncharacterized protein</fullName>
    </submittedName>
</protein>
<proteinExistence type="predicted"/>
<sequence>MPLHETVGPLARNEWLLVMLPFQLASGRLVRGCLVVPFYQLTAAWLVPSALVDIQHGAVCLGKGLKNSPLIHCGENHRQKMKRLKLLMVHSCGVCFVVALVPASCIIN</sequence>
<keyword evidence="1" id="KW-0472">Membrane</keyword>
<dbReference type="Proteomes" id="UP001168098">
    <property type="component" value="Unassembled WGS sequence"/>
</dbReference>
<comment type="caution">
    <text evidence="2">The sequence shown here is derived from an EMBL/GenBank/DDBJ whole genome shotgun (WGS) entry which is preliminary data.</text>
</comment>